<dbReference type="PANTHER" id="PTHR10102:SF0">
    <property type="entry name" value="DNA-DIRECTED RNA POLYMERASE, MITOCHONDRIAL"/>
    <property type="match status" value="1"/>
</dbReference>
<dbReference type="SUPFAM" id="SSF56672">
    <property type="entry name" value="DNA/RNA polymerases"/>
    <property type="match status" value="1"/>
</dbReference>
<reference evidence="10 11" key="1">
    <citation type="submission" date="2019-09" db="EMBL/GenBank/DDBJ databases">
        <title>Bacteriophage as agents antimicrobiens.</title>
        <authorList>
            <person name="Lightbourn L."/>
            <person name="Amarillas L."/>
            <person name="Estrada M."/>
            <person name="Leon R."/>
            <person name="Figueroa L."/>
            <person name="Patron O."/>
            <person name="Leon J."/>
        </authorList>
    </citation>
    <scope>NUCLEOTIDE SEQUENCE [LARGE SCALE GENOMIC DNA]</scope>
</reference>
<sequence length="894" mass="101420">MYTQEQLIEEQVKIELDMYNDGLSRFDKNNQRHIEAGNQSDTDWNRRLISTLVEPMAEGIRAYRDYYSKVNPETGKKRIGRPSKGLSFIKGMSEEQVSYIAIKIIFDMLGNPKFDANYLVTTIGKKIEDQLRFDKLEMSAPKYVDKIKESLAKRNSVNYDHQHKVLVSTEKKLADRNAEKVISGEGSEITMQRWVAWAEEDCKHVGSMLVNIFEKTVIFEGEPVIHKQIVGSGKDMRSYISPSENISNWIERYKEALGGLSPAYSPCVIPPKDWVSPNEGGYYTDKLASTLPLVKLRNKRHLRKLSIRQMPEVYAAVNSLQRVRWAISERVLATANELVALGLPYALPSKKPSDWKERYPCPVPEHLAELKGDALKQALNPQQLEEFTEWKQIARQCYEEEQERVSSFREVISTLGQANTYVKYPALHFVYTLDFRGRVYCMGSRVSPQGGDLQKALIKFADGMALGASGEYWFKVHGANEWGWDKRPMDERVANVSTEAFKTMCIDIADDPVTFNDWIKADKPWQFLNWCFEYADFLRYTESGGNPEDFVSYIPCAMDGSCSGIQHYSAMLRDKVGGAAVNLTYSPEEGPQDIYGAVCKIVLKKLTEIAEGYEPFNGKIDAATAIELAKEWLRLNPNRSLTKKPVMTLPYGSTQLTCREHVSQWLKDLQKEENKAAKAEFREPMKVHAFGDKTSSMPLIHAETFMSSLVWASIGEVVVAARNGMKYIKAITTSVAKANMPLEWTTPTGFVVRQEIYEMAARRIKTQLLGTTVFVKQEKTDKINYHRMVNSCAPNFVHSMDASHLVKATNAFASSGISSIAVIHDSFGTHAGNTDKLRKHLRASMVDMYTEHDVIRNFLSEVERKTLLDLSHIQVPEVGKLDIDEINQSTYAFA</sequence>
<dbReference type="GO" id="GO:0006351">
    <property type="term" value="P:DNA-templated transcription"/>
    <property type="evidence" value="ECO:0007669"/>
    <property type="project" value="InterPro"/>
</dbReference>
<dbReference type="EMBL" id="MN478376">
    <property type="protein sequence ID" value="QGH45121.1"/>
    <property type="molecule type" value="Genomic_DNA"/>
</dbReference>
<dbReference type="InterPro" id="IPR037159">
    <property type="entry name" value="RNA_POL_N_sf"/>
</dbReference>
<comment type="similarity">
    <text evidence="1">Belongs to the phage and mitochondrial RNA polymerase family.</text>
</comment>
<evidence type="ECO:0000256" key="1">
    <source>
        <dbReference type="ARBA" id="ARBA00009493"/>
    </source>
</evidence>
<dbReference type="GO" id="GO:0003899">
    <property type="term" value="F:DNA-directed RNA polymerase activity"/>
    <property type="evidence" value="ECO:0007669"/>
    <property type="project" value="UniProtKB-EC"/>
</dbReference>
<dbReference type="GO" id="GO:0019083">
    <property type="term" value="P:viral transcription"/>
    <property type="evidence" value="ECO:0007669"/>
    <property type="project" value="UniProtKB-KW"/>
</dbReference>
<dbReference type="InterPro" id="IPR029262">
    <property type="entry name" value="RPOL_N"/>
</dbReference>
<dbReference type="GO" id="GO:0003677">
    <property type="term" value="F:DNA binding"/>
    <property type="evidence" value="ECO:0007669"/>
    <property type="project" value="InterPro"/>
</dbReference>
<keyword evidence="4" id="KW-0808">Transferase</keyword>
<dbReference type="Pfam" id="PF00940">
    <property type="entry name" value="RNA_pol"/>
    <property type="match status" value="1"/>
</dbReference>
<dbReference type="PANTHER" id="PTHR10102">
    <property type="entry name" value="DNA-DIRECTED RNA POLYMERASE, MITOCHONDRIAL"/>
    <property type="match status" value="1"/>
</dbReference>
<dbReference type="Pfam" id="PF14700">
    <property type="entry name" value="RPOL_N"/>
    <property type="match status" value="1"/>
</dbReference>
<keyword evidence="7" id="KW-1195">Viral transcription</keyword>
<evidence type="ECO:0000259" key="9">
    <source>
        <dbReference type="SMART" id="SM01311"/>
    </source>
</evidence>
<dbReference type="InterPro" id="IPR046950">
    <property type="entry name" value="DNA-dir_Rpol_C_phage-type"/>
</dbReference>
<evidence type="ECO:0000256" key="2">
    <source>
        <dbReference type="ARBA" id="ARBA00012418"/>
    </source>
</evidence>
<dbReference type="SMART" id="SM01311">
    <property type="entry name" value="RPOL_N"/>
    <property type="match status" value="1"/>
</dbReference>
<dbReference type="Gene3D" id="1.10.1320.10">
    <property type="entry name" value="DNA-directed RNA polymerase, N-terminal domain"/>
    <property type="match status" value="1"/>
</dbReference>
<evidence type="ECO:0000256" key="8">
    <source>
        <dbReference type="ARBA" id="ARBA00048552"/>
    </source>
</evidence>
<dbReference type="InterPro" id="IPR043502">
    <property type="entry name" value="DNA/RNA_pol_sf"/>
</dbReference>
<comment type="catalytic activity">
    <reaction evidence="8">
        <text>RNA(n) + a ribonucleoside 5'-triphosphate = RNA(n+1) + diphosphate</text>
        <dbReference type="Rhea" id="RHEA:21248"/>
        <dbReference type="Rhea" id="RHEA-COMP:14527"/>
        <dbReference type="Rhea" id="RHEA-COMP:17342"/>
        <dbReference type="ChEBI" id="CHEBI:33019"/>
        <dbReference type="ChEBI" id="CHEBI:61557"/>
        <dbReference type="ChEBI" id="CHEBI:140395"/>
        <dbReference type="EC" id="2.7.7.6"/>
    </reaction>
</comment>
<dbReference type="Gene3D" id="1.10.287.280">
    <property type="match status" value="1"/>
</dbReference>
<evidence type="ECO:0000313" key="11">
    <source>
        <dbReference type="Proteomes" id="UP000386225"/>
    </source>
</evidence>
<keyword evidence="5" id="KW-0548">Nucleotidyltransferase</keyword>
<keyword evidence="3 10" id="KW-0240">DNA-directed RNA polymerase</keyword>
<dbReference type="InterPro" id="IPR002092">
    <property type="entry name" value="DNA-dir_Rpol_phage-type"/>
</dbReference>
<keyword evidence="11" id="KW-1185">Reference proteome</keyword>
<evidence type="ECO:0000313" key="10">
    <source>
        <dbReference type="EMBL" id="QGH45121.1"/>
    </source>
</evidence>
<name>A0A5Q2UBY9_9CAUD</name>
<keyword evidence="6" id="KW-0804">Transcription</keyword>
<dbReference type="Proteomes" id="UP000386225">
    <property type="component" value="Segment"/>
</dbReference>
<proteinExistence type="inferred from homology"/>
<dbReference type="EC" id="2.7.7.6" evidence="2"/>
<organism evidence="10 11">
    <name type="scientific">Ralstonia phage Reminis</name>
    <dbReference type="NCBI Taxonomy" id="2662139"/>
    <lineage>
        <taxon>Viruses</taxon>
        <taxon>Duplodnaviria</taxon>
        <taxon>Heunggongvirae</taxon>
        <taxon>Uroviricota</taxon>
        <taxon>Caudoviricetes</taxon>
        <taxon>Autographivirales</taxon>
        <taxon>Autographivirales incertae sedis</taxon>
        <taxon>Reminisvirus</taxon>
        <taxon>Reminisvirus reminis</taxon>
    </lineage>
</organism>
<evidence type="ECO:0000256" key="4">
    <source>
        <dbReference type="ARBA" id="ARBA00022679"/>
    </source>
</evidence>
<evidence type="ECO:0000256" key="6">
    <source>
        <dbReference type="ARBA" id="ARBA00023163"/>
    </source>
</evidence>
<evidence type="ECO:0000256" key="3">
    <source>
        <dbReference type="ARBA" id="ARBA00022478"/>
    </source>
</evidence>
<protein>
    <recommendedName>
        <fullName evidence="2">DNA-directed RNA polymerase</fullName>
        <ecNumber evidence="2">2.7.7.6</ecNumber>
    </recommendedName>
</protein>
<feature type="domain" description="DNA-directed RNA polymerase N-terminal" evidence="9">
    <location>
        <begin position="9"/>
        <end position="322"/>
    </location>
</feature>
<dbReference type="Gene3D" id="1.10.150.20">
    <property type="entry name" value="5' to 3' exonuclease, C-terminal subdomain"/>
    <property type="match status" value="1"/>
</dbReference>
<evidence type="ECO:0000256" key="7">
    <source>
        <dbReference type="ARBA" id="ARBA00023314"/>
    </source>
</evidence>
<evidence type="ECO:0000256" key="5">
    <source>
        <dbReference type="ARBA" id="ARBA00022695"/>
    </source>
</evidence>
<dbReference type="GO" id="GO:0000428">
    <property type="term" value="C:DNA-directed RNA polymerase complex"/>
    <property type="evidence" value="ECO:0007669"/>
    <property type="project" value="UniProtKB-KW"/>
</dbReference>
<accession>A0A5Q2UBY9</accession>